<dbReference type="PANTHER" id="PTHR46470">
    <property type="entry name" value="N-ACYLNEURAMINATE-9-PHOSPHATASE"/>
    <property type="match status" value="1"/>
</dbReference>
<evidence type="ECO:0000256" key="3">
    <source>
        <dbReference type="ARBA" id="ARBA00022842"/>
    </source>
</evidence>
<dbReference type="Gene3D" id="3.40.50.1000">
    <property type="entry name" value="HAD superfamily/HAD-like"/>
    <property type="match status" value="1"/>
</dbReference>
<dbReference type="Gene3D" id="1.10.150.240">
    <property type="entry name" value="Putative phosphatase, domain 2"/>
    <property type="match status" value="1"/>
</dbReference>
<comment type="cofactor">
    <cofactor evidence="1">
        <name>Mg(2+)</name>
        <dbReference type="ChEBI" id="CHEBI:18420"/>
    </cofactor>
</comment>
<gene>
    <name evidence="4" type="primary">ytbB</name>
    <name evidence="4" type="ORF">ikelab_13010</name>
</gene>
<comment type="caution">
    <text evidence="4">The sequence shown here is derived from an EMBL/GenBank/DDBJ whole genome shotgun (WGS) entry which is preliminary data.</text>
</comment>
<dbReference type="AlphaFoldDB" id="A0A6L2ZW38"/>
<dbReference type="SFLD" id="SFLDG01129">
    <property type="entry name" value="C1.5:_HAD__Beta-PGM__Phosphata"/>
    <property type="match status" value="1"/>
</dbReference>
<dbReference type="GO" id="GO:0016787">
    <property type="term" value="F:hydrolase activity"/>
    <property type="evidence" value="ECO:0007669"/>
    <property type="project" value="UniProtKB-KW"/>
</dbReference>
<organism evidence="4 5">
    <name type="scientific">Lactococcus garvieae</name>
    <dbReference type="NCBI Taxonomy" id="1363"/>
    <lineage>
        <taxon>Bacteria</taxon>
        <taxon>Bacillati</taxon>
        <taxon>Bacillota</taxon>
        <taxon>Bacilli</taxon>
        <taxon>Lactobacillales</taxon>
        <taxon>Streptococcaceae</taxon>
        <taxon>Lactococcus</taxon>
    </lineage>
</organism>
<protein>
    <submittedName>
        <fullName evidence="4">Hydrolase</fullName>
    </submittedName>
</protein>
<evidence type="ECO:0000256" key="1">
    <source>
        <dbReference type="ARBA" id="ARBA00001946"/>
    </source>
</evidence>
<dbReference type="SFLD" id="SFLDS00003">
    <property type="entry name" value="Haloacid_Dehalogenase"/>
    <property type="match status" value="1"/>
</dbReference>
<proteinExistence type="predicted"/>
<evidence type="ECO:0000256" key="2">
    <source>
        <dbReference type="ARBA" id="ARBA00022801"/>
    </source>
</evidence>
<dbReference type="GO" id="GO:0044281">
    <property type="term" value="P:small molecule metabolic process"/>
    <property type="evidence" value="ECO:0007669"/>
    <property type="project" value="UniProtKB-ARBA"/>
</dbReference>
<dbReference type="Proteomes" id="UP000504756">
    <property type="component" value="Unassembled WGS sequence"/>
</dbReference>
<dbReference type="SUPFAM" id="SSF56784">
    <property type="entry name" value="HAD-like"/>
    <property type="match status" value="1"/>
</dbReference>
<keyword evidence="3" id="KW-0460">Magnesium</keyword>
<dbReference type="InterPro" id="IPR006439">
    <property type="entry name" value="HAD-SF_hydro_IA"/>
</dbReference>
<dbReference type="Pfam" id="PF00702">
    <property type="entry name" value="Hydrolase"/>
    <property type="match status" value="1"/>
</dbReference>
<dbReference type="NCBIfam" id="TIGR01509">
    <property type="entry name" value="HAD-SF-IA-v3"/>
    <property type="match status" value="1"/>
</dbReference>
<dbReference type="InterPro" id="IPR023198">
    <property type="entry name" value="PGP-like_dom2"/>
</dbReference>
<dbReference type="InterPro" id="IPR023214">
    <property type="entry name" value="HAD_sf"/>
</dbReference>
<reference evidence="4 5" key="1">
    <citation type="submission" date="2020-06" db="EMBL/GenBank/DDBJ databases">
        <title>Draft genome sequence of Lactic acid bacteria from Okinawan-style tofu.</title>
        <authorList>
            <person name="Takara I."/>
            <person name="Ikematsu S."/>
        </authorList>
    </citation>
    <scope>NUCLEOTIDE SEQUENCE [LARGE SCALE GENOMIC DNA]</scope>
    <source>
        <strain evidence="5">lg38</strain>
    </source>
</reference>
<evidence type="ECO:0000313" key="4">
    <source>
        <dbReference type="EMBL" id="GFO52026.1"/>
    </source>
</evidence>
<dbReference type="NCBIfam" id="TIGR01549">
    <property type="entry name" value="HAD-SF-IA-v1"/>
    <property type="match status" value="1"/>
</dbReference>
<dbReference type="InterPro" id="IPR036412">
    <property type="entry name" value="HAD-like_sf"/>
</dbReference>
<name>A0A6L2ZW38_9LACT</name>
<sequence>MRSMKEIKNIIFDWDNTLFPFKKYWETAHRKVFLDLIDFQDEFSIDDFMAKYREVDEQLWPLVHEGKMTIEQLREERVRQVLDYYAIHYKENFVRLFFDIFLTALLEEIEVDQNLLSKMQELSQKYNIAILSNGESGEQREKIKRFGFEKMFPVYISAETGLTKPDQAAFHNILEKEGFDPEATLMVGDLLEHDILPAQKLGLATAYIGHDDKGTADKTYESIEDFLEDFLK</sequence>
<accession>A0A6L2ZW38</accession>
<dbReference type="EMBL" id="BLXU01000007">
    <property type="protein sequence ID" value="GFO52026.1"/>
    <property type="molecule type" value="Genomic_DNA"/>
</dbReference>
<dbReference type="InterPro" id="IPR051400">
    <property type="entry name" value="HAD-like_hydrolase"/>
</dbReference>
<evidence type="ECO:0000313" key="5">
    <source>
        <dbReference type="Proteomes" id="UP000504756"/>
    </source>
</evidence>
<keyword evidence="2 4" id="KW-0378">Hydrolase</keyword>